<proteinExistence type="predicted"/>
<keyword evidence="10" id="KW-1185">Reference proteome</keyword>
<evidence type="ECO:0000256" key="5">
    <source>
        <dbReference type="ARBA" id="ARBA00023002"/>
    </source>
</evidence>
<dbReference type="PROSITE" id="PS51471">
    <property type="entry name" value="FE2OG_OXY"/>
    <property type="match status" value="1"/>
</dbReference>
<organism evidence="9 10">
    <name type="scientific">Cyclostephanos tholiformis</name>
    <dbReference type="NCBI Taxonomy" id="382380"/>
    <lineage>
        <taxon>Eukaryota</taxon>
        <taxon>Sar</taxon>
        <taxon>Stramenopiles</taxon>
        <taxon>Ochrophyta</taxon>
        <taxon>Bacillariophyta</taxon>
        <taxon>Coscinodiscophyceae</taxon>
        <taxon>Thalassiosirophycidae</taxon>
        <taxon>Stephanodiscales</taxon>
        <taxon>Stephanodiscaceae</taxon>
        <taxon>Cyclostephanos</taxon>
    </lineage>
</organism>
<dbReference type="Proteomes" id="UP001530377">
    <property type="component" value="Unassembled WGS sequence"/>
</dbReference>
<keyword evidence="3" id="KW-0847">Vitamin C</keyword>
<dbReference type="InterPro" id="IPR006620">
    <property type="entry name" value="Pro_4_hyd_alph"/>
</dbReference>
<dbReference type="InterPro" id="IPR044862">
    <property type="entry name" value="Pro_4_hyd_alph_FE2OG_OXY"/>
</dbReference>
<dbReference type="PANTHER" id="PTHR12907:SF26">
    <property type="entry name" value="HIF PROLYL HYDROXYLASE, ISOFORM C"/>
    <property type="match status" value="1"/>
</dbReference>
<evidence type="ECO:0000256" key="2">
    <source>
        <dbReference type="ARBA" id="ARBA00022723"/>
    </source>
</evidence>
<dbReference type="Pfam" id="PF13640">
    <property type="entry name" value="2OG-FeII_Oxy_3"/>
    <property type="match status" value="1"/>
</dbReference>
<dbReference type="GO" id="GO:0031418">
    <property type="term" value="F:L-ascorbic acid binding"/>
    <property type="evidence" value="ECO:0007669"/>
    <property type="project" value="UniProtKB-KW"/>
</dbReference>
<evidence type="ECO:0000256" key="3">
    <source>
        <dbReference type="ARBA" id="ARBA00022896"/>
    </source>
</evidence>
<name>A0ABD3RXP8_9STRA</name>
<keyword evidence="5" id="KW-0560">Oxidoreductase</keyword>
<comment type="cofactor">
    <cofactor evidence="1">
        <name>L-ascorbate</name>
        <dbReference type="ChEBI" id="CHEBI:38290"/>
    </cofactor>
</comment>
<keyword evidence="7" id="KW-0732">Signal</keyword>
<accession>A0ABD3RXP8</accession>
<feature type="chain" id="PRO_5044843391" description="Fe2OG dioxygenase domain-containing protein" evidence="7">
    <location>
        <begin position="26"/>
        <end position="479"/>
    </location>
</feature>
<protein>
    <recommendedName>
        <fullName evidence="8">Fe2OG dioxygenase domain-containing protein</fullName>
    </recommendedName>
</protein>
<dbReference type="GO" id="GO:0046872">
    <property type="term" value="F:metal ion binding"/>
    <property type="evidence" value="ECO:0007669"/>
    <property type="project" value="UniProtKB-KW"/>
</dbReference>
<evidence type="ECO:0000259" key="8">
    <source>
        <dbReference type="PROSITE" id="PS51471"/>
    </source>
</evidence>
<keyword evidence="4" id="KW-0223">Dioxygenase</keyword>
<feature type="domain" description="Fe2OG dioxygenase" evidence="8">
    <location>
        <begin position="217"/>
        <end position="471"/>
    </location>
</feature>
<comment type="caution">
    <text evidence="9">The sequence shown here is derived from an EMBL/GenBank/DDBJ whole genome shotgun (WGS) entry which is preliminary data.</text>
</comment>
<evidence type="ECO:0000256" key="7">
    <source>
        <dbReference type="SAM" id="SignalP"/>
    </source>
</evidence>
<keyword evidence="2" id="KW-0479">Metal-binding</keyword>
<dbReference type="InterPro" id="IPR051559">
    <property type="entry name" value="HIF_prolyl_hydroxylases"/>
</dbReference>
<evidence type="ECO:0000256" key="1">
    <source>
        <dbReference type="ARBA" id="ARBA00001961"/>
    </source>
</evidence>
<evidence type="ECO:0000313" key="10">
    <source>
        <dbReference type="Proteomes" id="UP001530377"/>
    </source>
</evidence>
<sequence>MSVVVLLLLTIASLVVVGGCGGVEAFKLSGVCHVGADGGLKDRPRRRPLSPFSAPSSIRLTAHEAFPDVAAAIAFANVGDDDSRNDGDKRDIISHEESQRISKGGVVVIPNWVPSGLVRALREDARKLFDDGQFQPDGLTNTALREQGFNAKADRQTFRGGADWDDYDVGDGKARMEFALRMGRLREELAITLDRPTLSDEGRGEGWEDKDKSMRQRRHEITYNWYEPGAKLGRHLDEHHEETKGTKGWIRPSRRSVTWLVYLNENWEAEEGGVLRCFPRTEGCISTNDVPVGAHEGNLQVGWVTGGGDEGGIIQQYPVFLDCFRPSGGAALYRVVKSSSSSLNDDERQILSVRDFDVPPQPINFASFLVPEVRETFEQISTSRVDPRFVPPPLANDSVKAEEEDAAKISMKTDTVDRDGLSGEIIGGGTVLDVTPAAGTLVLFDSVTLPHLVMEVTGSRQRIAATGWFHEDSQFVLEV</sequence>
<feature type="signal peptide" evidence="7">
    <location>
        <begin position="1"/>
        <end position="25"/>
    </location>
</feature>
<evidence type="ECO:0000256" key="6">
    <source>
        <dbReference type="ARBA" id="ARBA00023004"/>
    </source>
</evidence>
<dbReference type="SMART" id="SM00702">
    <property type="entry name" value="P4Hc"/>
    <property type="match status" value="1"/>
</dbReference>
<dbReference type="InterPro" id="IPR005123">
    <property type="entry name" value="Oxoglu/Fe-dep_dioxygenase_dom"/>
</dbReference>
<evidence type="ECO:0000313" key="9">
    <source>
        <dbReference type="EMBL" id="KAL3817002.1"/>
    </source>
</evidence>
<dbReference type="AlphaFoldDB" id="A0ABD3RXP8"/>
<dbReference type="EMBL" id="JALLPB020000122">
    <property type="protein sequence ID" value="KAL3817002.1"/>
    <property type="molecule type" value="Genomic_DNA"/>
</dbReference>
<evidence type="ECO:0000256" key="4">
    <source>
        <dbReference type="ARBA" id="ARBA00022964"/>
    </source>
</evidence>
<keyword evidence="6" id="KW-0408">Iron</keyword>
<dbReference type="Gene3D" id="2.60.120.620">
    <property type="entry name" value="q2cbj1_9rhob like domain"/>
    <property type="match status" value="2"/>
</dbReference>
<dbReference type="GO" id="GO:0051213">
    <property type="term" value="F:dioxygenase activity"/>
    <property type="evidence" value="ECO:0007669"/>
    <property type="project" value="UniProtKB-KW"/>
</dbReference>
<reference evidence="9 10" key="1">
    <citation type="submission" date="2024-10" db="EMBL/GenBank/DDBJ databases">
        <title>Updated reference genomes for cyclostephanoid diatoms.</title>
        <authorList>
            <person name="Roberts W.R."/>
            <person name="Alverson A.J."/>
        </authorList>
    </citation>
    <scope>NUCLEOTIDE SEQUENCE [LARGE SCALE GENOMIC DNA]</scope>
    <source>
        <strain evidence="9 10">AJA228-03</strain>
    </source>
</reference>
<gene>
    <name evidence="9" type="ORF">ACHAXA_010122</name>
</gene>
<dbReference type="PANTHER" id="PTHR12907">
    <property type="entry name" value="EGL NINE HOMOLOG-RELATED"/>
    <property type="match status" value="1"/>
</dbReference>